<dbReference type="Gene3D" id="3.20.20.140">
    <property type="entry name" value="Metal-dependent hydrolases"/>
    <property type="match status" value="2"/>
</dbReference>
<dbReference type="Pfam" id="PF01979">
    <property type="entry name" value="Amidohydro_1"/>
    <property type="match status" value="2"/>
</dbReference>
<feature type="domain" description="Amidohydrolase-related" evidence="5">
    <location>
        <begin position="85"/>
        <end position="241"/>
    </location>
</feature>
<dbReference type="AlphaFoldDB" id="A0A4U0VIS3"/>
<proteinExistence type="predicted"/>
<sequence>MVIRYNSKAPASEGDPHPKIFIGRLIHSKSLKDLEIIPRGAIGVTTNGTIAFVDSKPATPEQLQARYASDGFAHAQVTTLTKSQFLFPGLIDTHLHAPQWPNLALGMEGTLREWCENYTDPMEASYSSTSKARRVYADVTRTTLALGSTTVAYNSSIHADATNILADCALKAGQRAIVGKMCITVGSTHGNWEESAEVSLAESEKSVRYIRSIDPEGRLVHPCVQPRGDRTLELHPAYKCYSDMYLASHLLHPRTILAHCIHLQPRDLDNLAASRAGVAHNPNSNTCLRDGDCRVRDLLDAGIKVGLGTDCSAGYMPSIHDAMRSASNVSRNLAVREGEGRYVLGFSEVVWLATMGGAEVVGMEDLVGNFERGKRFDALVVDVEGVISADAGLWDYGEGDGEAMVKKWVFLGDRTSIRKVYVDGNLVAGQDASV</sequence>
<keyword evidence="4" id="KW-0862">Zinc</keyword>
<comment type="cofactor">
    <cofactor evidence="1">
        <name>Zn(2+)</name>
        <dbReference type="ChEBI" id="CHEBI:29105"/>
    </cofactor>
</comment>
<dbReference type="GO" id="GO:0046098">
    <property type="term" value="P:guanine metabolic process"/>
    <property type="evidence" value="ECO:0007669"/>
    <property type="project" value="TreeGrafter"/>
</dbReference>
<dbReference type="STRING" id="329885.A0A4U0VIS3"/>
<accession>A0A4U0VIS3</accession>
<dbReference type="Gene3D" id="2.30.40.10">
    <property type="entry name" value="Urease, subunit C, domain 1"/>
    <property type="match status" value="2"/>
</dbReference>
<dbReference type="Proteomes" id="UP000310066">
    <property type="component" value="Unassembled WGS sequence"/>
</dbReference>
<keyword evidence="3" id="KW-0378">Hydrolase</keyword>
<evidence type="ECO:0000259" key="5">
    <source>
        <dbReference type="Pfam" id="PF01979"/>
    </source>
</evidence>
<evidence type="ECO:0000256" key="1">
    <source>
        <dbReference type="ARBA" id="ARBA00001947"/>
    </source>
</evidence>
<name>A0A4U0VIS3_9PEZI</name>
<dbReference type="PANTHER" id="PTHR11271">
    <property type="entry name" value="GUANINE DEAMINASE"/>
    <property type="match status" value="1"/>
</dbReference>
<dbReference type="InterPro" id="IPR051607">
    <property type="entry name" value="Metallo-dep_hydrolases"/>
</dbReference>
<organism evidence="6 7">
    <name type="scientific">Friedmanniomyces endolithicus</name>
    <dbReference type="NCBI Taxonomy" id="329885"/>
    <lineage>
        <taxon>Eukaryota</taxon>
        <taxon>Fungi</taxon>
        <taxon>Dikarya</taxon>
        <taxon>Ascomycota</taxon>
        <taxon>Pezizomycotina</taxon>
        <taxon>Dothideomycetes</taxon>
        <taxon>Dothideomycetidae</taxon>
        <taxon>Mycosphaerellales</taxon>
        <taxon>Teratosphaeriaceae</taxon>
        <taxon>Friedmanniomyces</taxon>
    </lineage>
</organism>
<evidence type="ECO:0000256" key="4">
    <source>
        <dbReference type="ARBA" id="ARBA00022833"/>
    </source>
</evidence>
<feature type="domain" description="Amidohydrolase-related" evidence="5">
    <location>
        <begin position="246"/>
        <end position="427"/>
    </location>
</feature>
<dbReference type="GO" id="GO:0008892">
    <property type="term" value="F:guanine deaminase activity"/>
    <property type="evidence" value="ECO:0007669"/>
    <property type="project" value="TreeGrafter"/>
</dbReference>
<protein>
    <recommendedName>
        <fullName evidence="5">Amidohydrolase-related domain-containing protein</fullName>
    </recommendedName>
</protein>
<gene>
    <name evidence="6" type="ORF">B0A54_01150</name>
</gene>
<evidence type="ECO:0000313" key="7">
    <source>
        <dbReference type="Proteomes" id="UP000310066"/>
    </source>
</evidence>
<evidence type="ECO:0000256" key="2">
    <source>
        <dbReference type="ARBA" id="ARBA00022723"/>
    </source>
</evidence>
<dbReference type="InterPro" id="IPR032466">
    <property type="entry name" value="Metal_Hydrolase"/>
</dbReference>
<comment type="caution">
    <text evidence="6">The sequence shown here is derived from an EMBL/GenBank/DDBJ whole genome shotgun (WGS) entry which is preliminary data.</text>
</comment>
<dbReference type="GO" id="GO:0005829">
    <property type="term" value="C:cytosol"/>
    <property type="evidence" value="ECO:0007669"/>
    <property type="project" value="TreeGrafter"/>
</dbReference>
<evidence type="ECO:0000313" key="6">
    <source>
        <dbReference type="EMBL" id="TKA49074.1"/>
    </source>
</evidence>
<dbReference type="OrthoDB" id="194468at2759"/>
<dbReference type="GO" id="GO:0008270">
    <property type="term" value="F:zinc ion binding"/>
    <property type="evidence" value="ECO:0007669"/>
    <property type="project" value="TreeGrafter"/>
</dbReference>
<dbReference type="InterPro" id="IPR011059">
    <property type="entry name" value="Metal-dep_hydrolase_composite"/>
</dbReference>
<dbReference type="PANTHER" id="PTHR11271:SF6">
    <property type="entry name" value="GUANINE DEAMINASE"/>
    <property type="match status" value="1"/>
</dbReference>
<dbReference type="EMBL" id="NAJP01000002">
    <property type="protein sequence ID" value="TKA49074.1"/>
    <property type="molecule type" value="Genomic_DNA"/>
</dbReference>
<reference evidence="6 7" key="1">
    <citation type="submission" date="2017-03" db="EMBL/GenBank/DDBJ databases">
        <title>Genomes of endolithic fungi from Antarctica.</title>
        <authorList>
            <person name="Coleine C."/>
            <person name="Masonjones S."/>
            <person name="Stajich J.E."/>
        </authorList>
    </citation>
    <scope>NUCLEOTIDE SEQUENCE [LARGE SCALE GENOMIC DNA]</scope>
    <source>
        <strain evidence="6 7">CCFEE 5311</strain>
    </source>
</reference>
<evidence type="ECO:0000256" key="3">
    <source>
        <dbReference type="ARBA" id="ARBA00022801"/>
    </source>
</evidence>
<dbReference type="InterPro" id="IPR006680">
    <property type="entry name" value="Amidohydro-rel"/>
</dbReference>
<keyword evidence="2" id="KW-0479">Metal-binding</keyword>
<dbReference type="SUPFAM" id="SSF51556">
    <property type="entry name" value="Metallo-dependent hydrolases"/>
    <property type="match status" value="1"/>
</dbReference>